<evidence type="ECO:0000313" key="7">
    <source>
        <dbReference type="EMBL" id="RQT14849.1"/>
    </source>
</evidence>
<dbReference type="PANTHER" id="PTHR43831:SF1">
    <property type="entry name" value="ISOBUTYRYL-COA DEHYDROGENASE, MITOCHONDRIAL"/>
    <property type="match status" value="1"/>
</dbReference>
<dbReference type="InterPro" id="IPR036250">
    <property type="entry name" value="AcylCo_DH-like_C"/>
</dbReference>
<dbReference type="InterPro" id="IPR009075">
    <property type="entry name" value="AcylCo_DH/oxidase_C"/>
</dbReference>
<proteinExistence type="inferred from homology"/>
<dbReference type="SUPFAM" id="SSF47203">
    <property type="entry name" value="Acyl-CoA dehydrogenase C-terminal domain-like"/>
    <property type="match status" value="1"/>
</dbReference>
<accession>A0A3N8R5J7</accession>
<dbReference type="PANTHER" id="PTHR43831">
    <property type="entry name" value="ISOBUTYRYL-COA DEHYDROGENASE"/>
    <property type="match status" value="1"/>
</dbReference>
<evidence type="ECO:0000313" key="8">
    <source>
        <dbReference type="Proteomes" id="UP000277921"/>
    </source>
</evidence>
<dbReference type="Pfam" id="PF02771">
    <property type="entry name" value="Acyl-CoA_dh_N"/>
    <property type="match status" value="1"/>
</dbReference>
<dbReference type="InterPro" id="IPR037069">
    <property type="entry name" value="AcylCoA_DH/ox_N_sf"/>
</dbReference>
<reference evidence="7 8" key="1">
    <citation type="submission" date="2018-08" db="EMBL/GenBank/DDBJ databases">
        <title>Comparative analysis of Burkholderia isolates from Puerto Rico.</title>
        <authorList>
            <person name="Hall C."/>
            <person name="Sahl J."/>
            <person name="Wagner D."/>
        </authorList>
    </citation>
    <scope>NUCLEOTIDE SEQUENCE [LARGE SCALE GENOMIC DNA]</scope>
    <source>
        <strain evidence="7 8">Bp9025</strain>
    </source>
</reference>
<comment type="cofactor">
    <cofactor evidence="1">
        <name>FAD</name>
        <dbReference type="ChEBI" id="CHEBI:57692"/>
    </cofactor>
</comment>
<comment type="caution">
    <text evidence="7">The sequence shown here is derived from an EMBL/GenBank/DDBJ whole genome shotgun (WGS) entry which is preliminary data.</text>
</comment>
<dbReference type="Proteomes" id="UP000277921">
    <property type="component" value="Unassembled WGS sequence"/>
</dbReference>
<evidence type="ECO:0000256" key="4">
    <source>
        <dbReference type="ARBA" id="ARBA00022827"/>
    </source>
</evidence>
<dbReference type="SUPFAM" id="SSF56645">
    <property type="entry name" value="Acyl-CoA dehydrogenase NM domain-like"/>
    <property type="match status" value="1"/>
</dbReference>
<keyword evidence="3" id="KW-0285">Flavoprotein</keyword>
<evidence type="ECO:0000256" key="1">
    <source>
        <dbReference type="ARBA" id="ARBA00001974"/>
    </source>
</evidence>
<evidence type="ECO:0000256" key="2">
    <source>
        <dbReference type="ARBA" id="ARBA00009347"/>
    </source>
</evidence>
<dbReference type="InterPro" id="IPR009100">
    <property type="entry name" value="AcylCoA_DH/oxidase_NM_dom_sf"/>
</dbReference>
<evidence type="ECO:0000256" key="3">
    <source>
        <dbReference type="ARBA" id="ARBA00022630"/>
    </source>
</evidence>
<sequence>MFSPDSFPPGPAPAPWALTDDQRNLYIASQRFARNRLEPLLAGSPSVAAWQETVRLAAATLDLGAMVLPEEHGGLGIDRHGLALVVEALAAGPLERALELTLTAPALMVLRTHNALGPVLARPVQAYFDGTTAIALSVPGIDNATIWQLGPLGDAVTLTMRIDEKRRLLLTERPRDQRPSRSTGIATLGTLVLEQLHSDEAAAETPLAVIARADSDSVPPAQTYMTEIGLYLAALLTGAMQHSVRFAFDYATTRQAFRKPLSNHQLVAARLSDMLIVTHGTHLFLQAVSTARPSAPVPLVRQLLRHVAAESVNVSREFVQLCGGHGYVEGLPPAARFQTGHWFAFLLQRIDTALGWLAEPRMANEEVDG</sequence>
<gene>
    <name evidence="7" type="ORF">DF051_16915</name>
</gene>
<feature type="domain" description="Acyl-CoA dehydrogenase/oxidase N-terminal" evidence="6">
    <location>
        <begin position="19"/>
        <end position="94"/>
    </location>
</feature>
<dbReference type="InterPro" id="IPR013786">
    <property type="entry name" value="AcylCoA_DH/ox_N"/>
</dbReference>
<dbReference type="GO" id="GO:0050660">
    <property type="term" value="F:flavin adenine dinucleotide binding"/>
    <property type="evidence" value="ECO:0007669"/>
    <property type="project" value="InterPro"/>
</dbReference>
<name>A0A3N8R5J7_9BURK</name>
<evidence type="ECO:0000259" key="5">
    <source>
        <dbReference type="Pfam" id="PF00441"/>
    </source>
</evidence>
<dbReference type="Pfam" id="PF00441">
    <property type="entry name" value="Acyl-CoA_dh_1"/>
    <property type="match status" value="1"/>
</dbReference>
<dbReference type="Gene3D" id="1.10.540.10">
    <property type="entry name" value="Acyl-CoA dehydrogenase/oxidase, N-terminal domain"/>
    <property type="match status" value="1"/>
</dbReference>
<dbReference type="RefSeq" id="WP_124579863.1">
    <property type="nucleotide sequence ID" value="NZ_QTQV01000009.1"/>
</dbReference>
<dbReference type="EMBL" id="QTQV01000009">
    <property type="protein sequence ID" value="RQT14849.1"/>
    <property type="molecule type" value="Genomic_DNA"/>
</dbReference>
<dbReference type="GO" id="GO:0016627">
    <property type="term" value="F:oxidoreductase activity, acting on the CH-CH group of donors"/>
    <property type="evidence" value="ECO:0007669"/>
    <property type="project" value="InterPro"/>
</dbReference>
<organism evidence="7 8">
    <name type="scientific">Burkholderia contaminans</name>
    <dbReference type="NCBI Taxonomy" id="488447"/>
    <lineage>
        <taxon>Bacteria</taxon>
        <taxon>Pseudomonadati</taxon>
        <taxon>Pseudomonadota</taxon>
        <taxon>Betaproteobacteria</taxon>
        <taxon>Burkholderiales</taxon>
        <taxon>Burkholderiaceae</taxon>
        <taxon>Burkholderia</taxon>
        <taxon>Burkholderia cepacia complex</taxon>
    </lineage>
</organism>
<dbReference type="Gene3D" id="1.20.140.10">
    <property type="entry name" value="Butyryl-CoA Dehydrogenase, subunit A, domain 3"/>
    <property type="match status" value="1"/>
</dbReference>
<keyword evidence="4" id="KW-0274">FAD</keyword>
<evidence type="ECO:0000259" key="6">
    <source>
        <dbReference type="Pfam" id="PF02771"/>
    </source>
</evidence>
<feature type="domain" description="Acyl-CoA dehydrogenase/oxidase C-terminal" evidence="5">
    <location>
        <begin position="232"/>
        <end position="334"/>
    </location>
</feature>
<protein>
    <submittedName>
        <fullName evidence="7">Acyl-CoA dehydrogenase</fullName>
    </submittedName>
</protein>
<comment type="similarity">
    <text evidence="2">Belongs to the acyl-CoA dehydrogenase family.</text>
</comment>
<dbReference type="InterPro" id="IPR052547">
    <property type="entry name" value="Mito_Isobutyryl-CoADH"/>
</dbReference>
<dbReference type="AlphaFoldDB" id="A0A3N8R5J7"/>